<dbReference type="Gene3D" id="3.40.50.1820">
    <property type="entry name" value="alpha/beta hydrolase"/>
    <property type="match status" value="1"/>
</dbReference>
<dbReference type="WBParaSite" id="jg11181">
    <property type="protein sequence ID" value="jg11181"/>
    <property type="gene ID" value="jg11181"/>
</dbReference>
<dbReference type="GO" id="GO:0006508">
    <property type="term" value="P:proteolysis"/>
    <property type="evidence" value="ECO:0007669"/>
    <property type="project" value="InterPro"/>
</dbReference>
<dbReference type="InterPro" id="IPR029058">
    <property type="entry name" value="AB_hydrolase_fold"/>
</dbReference>
<dbReference type="InterPro" id="IPR008758">
    <property type="entry name" value="Peptidase_S28"/>
</dbReference>
<keyword evidence="1" id="KW-1185">Reference proteome</keyword>
<evidence type="ECO:0000313" key="2">
    <source>
        <dbReference type="WBParaSite" id="jg11181"/>
    </source>
</evidence>
<organism evidence="1 2">
    <name type="scientific">Ditylenchus dipsaci</name>
    <dbReference type="NCBI Taxonomy" id="166011"/>
    <lineage>
        <taxon>Eukaryota</taxon>
        <taxon>Metazoa</taxon>
        <taxon>Ecdysozoa</taxon>
        <taxon>Nematoda</taxon>
        <taxon>Chromadorea</taxon>
        <taxon>Rhabditida</taxon>
        <taxon>Tylenchina</taxon>
        <taxon>Tylenchomorpha</taxon>
        <taxon>Sphaerularioidea</taxon>
        <taxon>Anguinidae</taxon>
        <taxon>Anguininae</taxon>
        <taxon>Ditylenchus</taxon>
    </lineage>
</organism>
<evidence type="ECO:0000313" key="1">
    <source>
        <dbReference type="Proteomes" id="UP000887574"/>
    </source>
</evidence>
<dbReference type="GO" id="GO:0070008">
    <property type="term" value="F:serine-type exopeptidase activity"/>
    <property type="evidence" value="ECO:0007669"/>
    <property type="project" value="InterPro"/>
</dbReference>
<sequence>MIESSTGLTGLFNGDLDPWSGGGWSTKNVTKGSLVSLIVKDGAHNYDMRGAHPLDLESVKWVRDQIKLNIARWIKEANERFSLESREFKEL</sequence>
<reference evidence="2" key="1">
    <citation type="submission" date="2022-11" db="UniProtKB">
        <authorList>
            <consortium name="WormBaseParasite"/>
        </authorList>
    </citation>
    <scope>IDENTIFICATION</scope>
</reference>
<dbReference type="Proteomes" id="UP000887574">
    <property type="component" value="Unplaced"/>
</dbReference>
<protein>
    <submittedName>
        <fullName evidence="2">Prolylcarboxypeptidase</fullName>
    </submittedName>
</protein>
<dbReference type="AlphaFoldDB" id="A0A915CPF1"/>
<accession>A0A915CPF1</accession>
<dbReference type="Pfam" id="PF05577">
    <property type="entry name" value="Peptidase_S28"/>
    <property type="match status" value="1"/>
</dbReference>
<proteinExistence type="predicted"/>
<name>A0A915CPF1_9BILA</name>